<dbReference type="InterPro" id="IPR004358">
    <property type="entry name" value="Sig_transdc_His_kin-like_C"/>
</dbReference>
<dbReference type="SUPFAM" id="SSF55785">
    <property type="entry name" value="PYP-like sensor domain (PAS domain)"/>
    <property type="match status" value="1"/>
</dbReference>
<dbReference type="SMART" id="SM00387">
    <property type="entry name" value="HATPase_c"/>
    <property type="match status" value="1"/>
</dbReference>
<evidence type="ECO:0000259" key="9">
    <source>
        <dbReference type="PROSITE" id="PS50109"/>
    </source>
</evidence>
<feature type="domain" description="PAC" evidence="11">
    <location>
        <begin position="214"/>
        <end position="266"/>
    </location>
</feature>
<dbReference type="PROSITE" id="PS50112">
    <property type="entry name" value="PAS"/>
    <property type="match status" value="1"/>
</dbReference>
<evidence type="ECO:0000256" key="3">
    <source>
        <dbReference type="ARBA" id="ARBA00012438"/>
    </source>
</evidence>
<evidence type="ECO:0000256" key="6">
    <source>
        <dbReference type="ARBA" id="ARBA00022777"/>
    </source>
</evidence>
<organism evidence="12 13">
    <name type="scientific">Nocardioides caricicola</name>
    <dbReference type="NCBI Taxonomy" id="634770"/>
    <lineage>
        <taxon>Bacteria</taxon>
        <taxon>Bacillati</taxon>
        <taxon>Actinomycetota</taxon>
        <taxon>Actinomycetes</taxon>
        <taxon>Propionibacteriales</taxon>
        <taxon>Nocardioidaceae</taxon>
        <taxon>Nocardioides</taxon>
    </lineage>
</organism>
<evidence type="ECO:0000313" key="12">
    <source>
        <dbReference type="EMBL" id="MFC5493571.1"/>
    </source>
</evidence>
<keyword evidence="7" id="KW-0902">Two-component regulatory system</keyword>
<keyword evidence="8" id="KW-0175">Coiled coil</keyword>
<dbReference type="EC" id="2.7.13.3" evidence="3"/>
<dbReference type="CDD" id="cd00130">
    <property type="entry name" value="PAS"/>
    <property type="match status" value="1"/>
</dbReference>
<keyword evidence="13" id="KW-1185">Reference proteome</keyword>
<dbReference type="SUPFAM" id="SSF55874">
    <property type="entry name" value="ATPase domain of HSP90 chaperone/DNA topoisomerase II/histidine kinase"/>
    <property type="match status" value="1"/>
</dbReference>
<sequence>MDRITDRALVEVRRQGADLVVVSATTPAERLLGTAHGTLVGTTWGPQFAAADAPFVLEGCRSVIDRRSRAWTGAAQPASRAGRRVHVTATRPPGSVGSRLQVELIEAAPHTPTVGSTETAPDPDEQWFARGLLDSARNPATARGIIATDVHGVITFFNPAAERMTGRRSPDVVGQVTPVVFHDARELAARAAELGTAPGYAVVLADVRADSSCAPRDWTYVRPGGERITVSTTSIALRDDAGEVLGHLTLAEDVTEARTAHRQLQEALAKERELVARLNAVDRAKNEFIAAVNHELRTPLTSILGYTDVLLDSSAGTLSPLQASMVGRVERNGRRLLKLVENLLTLSAVQADAFQVERRRLDLAGVVKDAVERSAPDLDAAGLDVTVDLGHDSAPVLGDETQLGRVVTSLVDNAITFTPPGGVVRVGLRHRHGETVLEVADTGVGIPVCDQADLFERFVRARQSRAREDQGLGLGLGLAVTRSIVSSHGGRVTLSSTPNVGTVVTVHLPSARDDRAELAAAS</sequence>
<evidence type="ECO:0000256" key="2">
    <source>
        <dbReference type="ARBA" id="ARBA00004236"/>
    </source>
</evidence>
<dbReference type="Gene3D" id="1.10.287.130">
    <property type="match status" value="1"/>
</dbReference>
<feature type="coiled-coil region" evidence="8">
    <location>
        <begin position="254"/>
        <end position="281"/>
    </location>
</feature>
<reference evidence="13" key="1">
    <citation type="journal article" date="2019" name="Int. J. Syst. Evol. Microbiol.">
        <title>The Global Catalogue of Microorganisms (GCM) 10K type strain sequencing project: providing services to taxonomists for standard genome sequencing and annotation.</title>
        <authorList>
            <consortium name="The Broad Institute Genomics Platform"/>
            <consortium name="The Broad Institute Genome Sequencing Center for Infectious Disease"/>
            <person name="Wu L."/>
            <person name="Ma J."/>
        </authorList>
    </citation>
    <scope>NUCLEOTIDE SEQUENCE [LARGE SCALE GENOMIC DNA]</scope>
    <source>
        <strain evidence="13">KACC 13778</strain>
    </source>
</reference>
<protein>
    <recommendedName>
        <fullName evidence="3">histidine kinase</fullName>
        <ecNumber evidence="3">2.7.13.3</ecNumber>
    </recommendedName>
</protein>
<comment type="catalytic activity">
    <reaction evidence="1">
        <text>ATP + protein L-histidine = ADP + protein N-phospho-L-histidine.</text>
        <dbReference type="EC" id="2.7.13.3"/>
    </reaction>
</comment>
<dbReference type="PRINTS" id="PR00344">
    <property type="entry name" value="BCTRLSENSOR"/>
</dbReference>
<evidence type="ECO:0000256" key="1">
    <source>
        <dbReference type="ARBA" id="ARBA00000085"/>
    </source>
</evidence>
<dbReference type="InterPro" id="IPR000014">
    <property type="entry name" value="PAS"/>
</dbReference>
<comment type="caution">
    <text evidence="12">The sequence shown here is derived from an EMBL/GenBank/DDBJ whole genome shotgun (WGS) entry which is preliminary data.</text>
</comment>
<dbReference type="NCBIfam" id="TIGR00229">
    <property type="entry name" value="sensory_box"/>
    <property type="match status" value="1"/>
</dbReference>
<evidence type="ECO:0000259" key="11">
    <source>
        <dbReference type="PROSITE" id="PS50113"/>
    </source>
</evidence>
<evidence type="ECO:0000256" key="8">
    <source>
        <dbReference type="SAM" id="Coils"/>
    </source>
</evidence>
<gene>
    <name evidence="12" type="ORF">ACFPKY_10680</name>
</gene>
<keyword evidence="6" id="KW-0418">Kinase</keyword>
<proteinExistence type="predicted"/>
<feature type="domain" description="Histidine kinase" evidence="9">
    <location>
        <begin position="291"/>
        <end position="512"/>
    </location>
</feature>
<keyword evidence="4" id="KW-0597">Phosphoprotein</keyword>
<dbReference type="Pfam" id="PF02518">
    <property type="entry name" value="HATPase_c"/>
    <property type="match status" value="1"/>
</dbReference>
<keyword evidence="5" id="KW-0808">Transferase</keyword>
<dbReference type="RefSeq" id="WP_345172897.1">
    <property type="nucleotide sequence ID" value="NZ_BAABFQ010000004.1"/>
</dbReference>
<evidence type="ECO:0000256" key="5">
    <source>
        <dbReference type="ARBA" id="ARBA00022679"/>
    </source>
</evidence>
<dbReference type="Pfam" id="PF13426">
    <property type="entry name" value="PAS_9"/>
    <property type="match status" value="1"/>
</dbReference>
<dbReference type="SMART" id="SM00388">
    <property type="entry name" value="HisKA"/>
    <property type="match status" value="1"/>
</dbReference>
<keyword evidence="12" id="KW-0547">Nucleotide-binding</keyword>
<dbReference type="PANTHER" id="PTHR43711:SF31">
    <property type="entry name" value="HISTIDINE KINASE"/>
    <property type="match status" value="1"/>
</dbReference>
<dbReference type="CDD" id="cd00082">
    <property type="entry name" value="HisKA"/>
    <property type="match status" value="1"/>
</dbReference>
<accession>A0ABW0N0Z5</accession>
<dbReference type="InterPro" id="IPR000700">
    <property type="entry name" value="PAS-assoc_C"/>
</dbReference>
<name>A0ABW0N0Z5_9ACTN</name>
<dbReference type="InterPro" id="IPR035965">
    <property type="entry name" value="PAS-like_dom_sf"/>
</dbReference>
<dbReference type="InterPro" id="IPR003594">
    <property type="entry name" value="HATPase_dom"/>
</dbReference>
<keyword evidence="12" id="KW-0067">ATP-binding</keyword>
<evidence type="ECO:0000256" key="7">
    <source>
        <dbReference type="ARBA" id="ARBA00023012"/>
    </source>
</evidence>
<evidence type="ECO:0000256" key="4">
    <source>
        <dbReference type="ARBA" id="ARBA00022553"/>
    </source>
</evidence>
<comment type="subcellular location">
    <subcellularLocation>
        <location evidence="2">Cell membrane</location>
    </subcellularLocation>
</comment>
<dbReference type="InterPro" id="IPR003661">
    <property type="entry name" value="HisK_dim/P_dom"/>
</dbReference>
<dbReference type="GO" id="GO:0005524">
    <property type="term" value="F:ATP binding"/>
    <property type="evidence" value="ECO:0007669"/>
    <property type="project" value="UniProtKB-KW"/>
</dbReference>
<dbReference type="Gene3D" id="3.30.450.20">
    <property type="entry name" value="PAS domain"/>
    <property type="match status" value="1"/>
</dbReference>
<dbReference type="EMBL" id="JBHSMD010000003">
    <property type="protein sequence ID" value="MFC5493571.1"/>
    <property type="molecule type" value="Genomic_DNA"/>
</dbReference>
<dbReference type="InterPro" id="IPR036097">
    <property type="entry name" value="HisK_dim/P_sf"/>
</dbReference>
<dbReference type="PROSITE" id="PS50113">
    <property type="entry name" value="PAC"/>
    <property type="match status" value="1"/>
</dbReference>
<evidence type="ECO:0000313" key="13">
    <source>
        <dbReference type="Proteomes" id="UP001595956"/>
    </source>
</evidence>
<dbReference type="Gene3D" id="3.30.565.10">
    <property type="entry name" value="Histidine kinase-like ATPase, C-terminal domain"/>
    <property type="match status" value="1"/>
</dbReference>
<evidence type="ECO:0000259" key="10">
    <source>
        <dbReference type="PROSITE" id="PS50112"/>
    </source>
</evidence>
<dbReference type="Proteomes" id="UP001595956">
    <property type="component" value="Unassembled WGS sequence"/>
</dbReference>
<feature type="domain" description="PAS" evidence="10">
    <location>
        <begin position="145"/>
        <end position="175"/>
    </location>
</feature>
<dbReference type="PANTHER" id="PTHR43711">
    <property type="entry name" value="TWO-COMPONENT HISTIDINE KINASE"/>
    <property type="match status" value="1"/>
</dbReference>
<dbReference type="CDD" id="cd00075">
    <property type="entry name" value="HATPase"/>
    <property type="match status" value="1"/>
</dbReference>
<dbReference type="Pfam" id="PF00512">
    <property type="entry name" value="HisKA"/>
    <property type="match status" value="1"/>
</dbReference>
<dbReference type="InterPro" id="IPR050736">
    <property type="entry name" value="Sensor_HK_Regulatory"/>
</dbReference>
<dbReference type="PROSITE" id="PS50109">
    <property type="entry name" value="HIS_KIN"/>
    <property type="match status" value="1"/>
</dbReference>
<dbReference type="InterPro" id="IPR005467">
    <property type="entry name" value="His_kinase_dom"/>
</dbReference>
<dbReference type="SUPFAM" id="SSF47384">
    <property type="entry name" value="Homodimeric domain of signal transducing histidine kinase"/>
    <property type="match status" value="1"/>
</dbReference>
<dbReference type="InterPro" id="IPR036890">
    <property type="entry name" value="HATPase_C_sf"/>
</dbReference>